<feature type="compositionally biased region" description="Basic and acidic residues" evidence="1">
    <location>
        <begin position="518"/>
        <end position="528"/>
    </location>
</feature>
<proteinExistence type="predicted"/>
<protein>
    <submittedName>
        <fullName evidence="2">Uncharacterized protein</fullName>
    </submittedName>
</protein>
<dbReference type="EMBL" id="JAZHXJ010000472">
    <property type="protein sequence ID" value="KAL1860242.1"/>
    <property type="molecule type" value="Genomic_DNA"/>
</dbReference>
<feature type="compositionally biased region" description="Polar residues" evidence="1">
    <location>
        <begin position="833"/>
        <end position="842"/>
    </location>
</feature>
<feature type="region of interest" description="Disordered" evidence="1">
    <location>
        <begin position="803"/>
        <end position="868"/>
    </location>
</feature>
<dbReference type="Gene3D" id="1.10.287.1490">
    <property type="match status" value="1"/>
</dbReference>
<evidence type="ECO:0000256" key="1">
    <source>
        <dbReference type="SAM" id="MobiDB-lite"/>
    </source>
</evidence>
<dbReference type="InterPro" id="IPR038609">
    <property type="entry name" value="HDA1_su2/3_sf"/>
</dbReference>
<evidence type="ECO:0000313" key="2">
    <source>
        <dbReference type="EMBL" id="KAL1860242.1"/>
    </source>
</evidence>
<name>A0ABR3WES9_9PEZI</name>
<reference evidence="2 3" key="1">
    <citation type="journal article" date="2024" name="Commun. Biol.">
        <title>Comparative genomic analysis of thermophilic fungi reveals convergent evolutionary adaptations and gene losses.</title>
        <authorList>
            <person name="Steindorff A.S."/>
            <person name="Aguilar-Pontes M.V."/>
            <person name="Robinson A.J."/>
            <person name="Andreopoulos B."/>
            <person name="LaButti K."/>
            <person name="Kuo A."/>
            <person name="Mondo S."/>
            <person name="Riley R."/>
            <person name="Otillar R."/>
            <person name="Haridas S."/>
            <person name="Lipzen A."/>
            <person name="Grimwood J."/>
            <person name="Schmutz J."/>
            <person name="Clum A."/>
            <person name="Reid I.D."/>
            <person name="Moisan M.C."/>
            <person name="Butler G."/>
            <person name="Nguyen T.T.M."/>
            <person name="Dewar K."/>
            <person name="Conant G."/>
            <person name="Drula E."/>
            <person name="Henrissat B."/>
            <person name="Hansel C."/>
            <person name="Singer S."/>
            <person name="Hutchinson M.I."/>
            <person name="de Vries R.P."/>
            <person name="Natvig D.O."/>
            <person name="Powell A.J."/>
            <person name="Tsang A."/>
            <person name="Grigoriev I.V."/>
        </authorList>
    </citation>
    <scope>NUCLEOTIDE SEQUENCE [LARGE SCALE GENOMIC DNA]</scope>
    <source>
        <strain evidence="2 3">ATCC 24622</strain>
    </source>
</reference>
<dbReference type="Gene3D" id="3.40.50.12360">
    <property type="match status" value="1"/>
</dbReference>
<keyword evidence="3" id="KW-1185">Reference proteome</keyword>
<feature type="compositionally biased region" description="Low complexity" evidence="1">
    <location>
        <begin position="48"/>
        <end position="64"/>
    </location>
</feature>
<dbReference type="Proteomes" id="UP001586593">
    <property type="component" value="Unassembled WGS sequence"/>
</dbReference>
<organism evidence="2 3">
    <name type="scientific">Phialemonium thermophilum</name>
    <dbReference type="NCBI Taxonomy" id="223376"/>
    <lineage>
        <taxon>Eukaryota</taxon>
        <taxon>Fungi</taxon>
        <taxon>Dikarya</taxon>
        <taxon>Ascomycota</taxon>
        <taxon>Pezizomycotina</taxon>
        <taxon>Sordariomycetes</taxon>
        <taxon>Sordariomycetidae</taxon>
        <taxon>Cephalothecales</taxon>
        <taxon>Cephalothecaceae</taxon>
        <taxon>Phialemonium</taxon>
    </lineage>
</organism>
<comment type="caution">
    <text evidence="2">The sequence shown here is derived from an EMBL/GenBank/DDBJ whole genome shotgun (WGS) entry which is preliminary data.</text>
</comment>
<sequence>MDSSSNPKKTPLSAVERFRNLYNEVYHPELAAGGTDQATNTAPPSADVPAPTGEVTVGVGTVNPLLTLNRLHPEQPQNFQQEPEPGPGSSLESSHDSAPVSAPEFSSLPALAAPAADVLHSPIPEPDGVIQSQPVESIAAPGTVPSAASENLSSPVDPLASHDALGDAPVGSVLPGVESSPESIDLAPPDSPGSAVVRDVPHTANEYIVTLPMAASTRLHYLEAIRSNGSTLMSFGDHFTANATHFPSRALVAKVDGVFRRLYDLCDLPAFAESLPEMAAEEMRRHATGTNSKFSFVYELLNFIDDPAMKILIVARPGRVLEYLHAVVSTSGFSYGMLGNDDDADEEAHGPSVTLASSDQDLSHVSPYTELIILFDSTARTIDLPPKMRDSTGPVILSLVVTCSIEHIDLRLSETMDPLERRNAMNFALAASQSLIRDPERGSALEPHEIAERFARFLQGRSDDLDWEPQSIPDHLFDVYLSSQAIPTNPAAVVATRQTEEEAARSAARKRLLHEVDEGTPKRARMSEGFEPASTRTPPLMSDLLKKTLGEEALDKPTGPAVEISVERLEHMAAKIARLSDEIRDKEQIERNLAERCRSLEEQVRSHTKFVQEIQPKYMEALHDRGMFEKERDQAREEARKAEKRLETSNNENTRLKQKIADLEKTMEQAAAEASKSREASDAGAPNSWAVVKELEEAKTKIQSLEKKLTSAQRDLDYFRDAYQNASSAGSELGTENRELKERIEQLERKADDNLARVQEINAENMLREYQRLWEEEHAIIADRERDLERVREELRVFKNGRRETRGASVPRSPRMAIMSPRAPRGASVAGSRGNSPASSSVFDGPPLPSTTFFNQQPGSNRWGHLKD</sequence>
<accession>A0ABR3WES9</accession>
<feature type="region of interest" description="Disordered" evidence="1">
    <location>
        <begin position="141"/>
        <end position="194"/>
    </location>
</feature>
<feature type="compositionally biased region" description="Polar residues" evidence="1">
    <location>
        <begin position="850"/>
        <end position="860"/>
    </location>
</feature>
<feature type="compositionally biased region" description="Basic and acidic residues" evidence="1">
    <location>
        <begin position="631"/>
        <end position="647"/>
    </location>
</feature>
<gene>
    <name evidence="2" type="ORF">VTK73DRAFT_7424</name>
</gene>
<evidence type="ECO:0000313" key="3">
    <source>
        <dbReference type="Proteomes" id="UP001586593"/>
    </source>
</evidence>
<feature type="region of interest" description="Disordered" evidence="1">
    <location>
        <begin position="518"/>
        <end position="540"/>
    </location>
</feature>
<feature type="region of interest" description="Disordered" evidence="1">
    <location>
        <begin position="29"/>
        <end position="104"/>
    </location>
</feature>
<feature type="region of interest" description="Disordered" evidence="1">
    <location>
        <begin position="631"/>
        <end position="656"/>
    </location>
</feature>
<feature type="compositionally biased region" description="Low complexity" evidence="1">
    <location>
        <begin position="74"/>
        <end position="92"/>
    </location>
</feature>